<feature type="transmembrane region" description="Helical" evidence="1">
    <location>
        <begin position="87"/>
        <end position="108"/>
    </location>
</feature>
<dbReference type="InterPro" id="IPR010690">
    <property type="entry name" value="YqfD"/>
</dbReference>
<evidence type="ECO:0000256" key="1">
    <source>
        <dbReference type="SAM" id="Phobius"/>
    </source>
</evidence>
<dbReference type="Pfam" id="PF06898">
    <property type="entry name" value="YqfD"/>
    <property type="match status" value="1"/>
</dbReference>
<gene>
    <name evidence="2" type="ORF">SAMN05421734_103249</name>
</gene>
<protein>
    <submittedName>
        <fullName evidence="2">Similar to stage IV sporulation protein</fullName>
    </submittedName>
</protein>
<dbReference type="AlphaFoldDB" id="A0A1G6HXT4"/>
<dbReference type="OrthoDB" id="1640349at2"/>
<dbReference type="NCBIfam" id="TIGR02876">
    <property type="entry name" value="spore_yqfD"/>
    <property type="match status" value="1"/>
</dbReference>
<reference evidence="3" key="1">
    <citation type="submission" date="2016-09" db="EMBL/GenBank/DDBJ databases">
        <authorList>
            <person name="Varghese N."/>
            <person name="Submissions S."/>
        </authorList>
    </citation>
    <scope>NUCLEOTIDE SEQUENCE [LARGE SCALE GENOMIC DNA]</scope>
    <source>
        <strain evidence="3">S5</strain>
    </source>
</reference>
<keyword evidence="1" id="KW-0812">Transmembrane</keyword>
<name>A0A1G6HXT4_9BACI</name>
<dbReference type="EMBL" id="FMYI01000003">
    <property type="protein sequence ID" value="SDB98296.1"/>
    <property type="molecule type" value="Genomic_DNA"/>
</dbReference>
<dbReference type="STRING" id="1612202.SAMN05421734_103249"/>
<proteinExistence type="predicted"/>
<evidence type="ECO:0000313" key="2">
    <source>
        <dbReference type="EMBL" id="SDB98296.1"/>
    </source>
</evidence>
<keyword evidence="1" id="KW-0472">Membrane</keyword>
<keyword evidence="1" id="KW-1133">Transmembrane helix</keyword>
<sequence>MNRLTRTLVGIRIKGDQSEKFFELCRRHQVKLFKLKEIANNDYIMYIALEDLKSVRKIRYKTKLKLTFIDKKGFHFFKNSLIKKSSLVVVCVLAFLFFLYLTQAIWLIEIESDQDQLNYHIKQHLKDHGIKEGVLSWWIDSPSTVQSRLLDAFPEILWVGIKQSGITYQLEVIPKQIEKEIEDDKPFNLYAQKDGVIKRAHVRKGRLVVGQHEYVKKGQLLVTGQLNPNAEENDEENEDEVENEKLTWVEVDAEIIAETWYRSTVEVPLSVKQDLETGRVYQKHNVKMYNINIPLWGLNNDPFDDYHIEKKETRWRLGPIKLPVVFSSSRYKETIQHDEERSVEEAVEIGVRQARESLKHQIDPSSSILNEKILHQQVDDGKVKLHIYFTVEEDIVNKVNDRQGD</sequence>
<dbReference type="PIRSF" id="PIRSF029895">
    <property type="entry name" value="SpoIV"/>
    <property type="match status" value="1"/>
</dbReference>
<organism evidence="2 3">
    <name type="scientific">Pelagirhabdus alkalitolerans</name>
    <dbReference type="NCBI Taxonomy" id="1612202"/>
    <lineage>
        <taxon>Bacteria</taxon>
        <taxon>Bacillati</taxon>
        <taxon>Bacillota</taxon>
        <taxon>Bacilli</taxon>
        <taxon>Bacillales</taxon>
        <taxon>Bacillaceae</taxon>
        <taxon>Pelagirhabdus</taxon>
    </lineage>
</organism>
<dbReference type="Proteomes" id="UP000242949">
    <property type="component" value="Unassembled WGS sequence"/>
</dbReference>
<evidence type="ECO:0000313" key="3">
    <source>
        <dbReference type="Proteomes" id="UP000242949"/>
    </source>
</evidence>
<accession>A0A1G6HXT4</accession>
<keyword evidence="3" id="KW-1185">Reference proteome</keyword>